<sequence length="65" mass="7705">MDMDNEPTEKCGFCRKERPRNEMRQHEIIYRGTHPRTGRTAVLRKTNWYCKDTFCGGKDQMGHEG</sequence>
<organism evidence="1">
    <name type="scientific">marine sediment metagenome</name>
    <dbReference type="NCBI Taxonomy" id="412755"/>
    <lineage>
        <taxon>unclassified sequences</taxon>
        <taxon>metagenomes</taxon>
        <taxon>ecological metagenomes</taxon>
    </lineage>
</organism>
<accession>A0A0F9MM70</accession>
<proteinExistence type="predicted"/>
<comment type="caution">
    <text evidence="1">The sequence shown here is derived from an EMBL/GenBank/DDBJ whole genome shotgun (WGS) entry which is preliminary data.</text>
</comment>
<reference evidence="1" key="1">
    <citation type="journal article" date="2015" name="Nature">
        <title>Complex archaea that bridge the gap between prokaryotes and eukaryotes.</title>
        <authorList>
            <person name="Spang A."/>
            <person name="Saw J.H."/>
            <person name="Jorgensen S.L."/>
            <person name="Zaremba-Niedzwiedzka K."/>
            <person name="Martijn J."/>
            <person name="Lind A.E."/>
            <person name="van Eijk R."/>
            <person name="Schleper C."/>
            <person name="Guy L."/>
            <person name="Ettema T.J."/>
        </authorList>
    </citation>
    <scope>NUCLEOTIDE SEQUENCE</scope>
</reference>
<dbReference type="EMBL" id="LAZR01005372">
    <property type="protein sequence ID" value="KKN00462.1"/>
    <property type="molecule type" value="Genomic_DNA"/>
</dbReference>
<name>A0A0F9MM70_9ZZZZ</name>
<dbReference type="AlphaFoldDB" id="A0A0F9MM70"/>
<evidence type="ECO:0000313" key="1">
    <source>
        <dbReference type="EMBL" id="KKN00462.1"/>
    </source>
</evidence>
<protein>
    <submittedName>
        <fullName evidence="1">Uncharacterized protein</fullName>
    </submittedName>
</protein>
<gene>
    <name evidence="1" type="ORF">LCGC14_1137580</name>
</gene>